<sequence>MAKEFFTGSATGRSSDEVSLADIVFESWDSFDSNKDGDVDENNNNENDDSSSEKCKAFWEEKDQLLKGILCRTSSCEKKVREATKEIMREMDNSEMVCSCRRQVVAKNCRNCMLKELCHRLLNLGYNCAICKSKWRSSSEIISGEHSYLEVREDLSKSKREVKVVIELSFRGEFEMACANEEYKELIKRLPEVFEGKAERLRALVKIMCSAAKRCMKEKKMHIGPWRKHKYMEAKWFGTCERSTMEPLLLMNSATRQPKPKASMLTFDLLLDNIQGLHCTTVEVV</sequence>
<accession>A0A0L9V5U6</accession>
<dbReference type="NCBIfam" id="TIGR01615">
    <property type="entry name" value="A_thal_3542"/>
    <property type="match status" value="1"/>
</dbReference>
<dbReference type="KEGG" id="var:108339359"/>
<proteinExistence type="predicted"/>
<dbReference type="InterPro" id="IPR006502">
    <property type="entry name" value="PDDEXK-like"/>
</dbReference>
<dbReference type="AlphaFoldDB" id="A0A0L9V5U6"/>
<name>A0A0L9V5U6_PHAAN</name>
<dbReference type="OMA" id="MACANEE"/>
<dbReference type="OrthoDB" id="691424at2759"/>
<gene>
    <name evidence="2" type="ORF">LR48_Vigan08g114900</name>
</gene>
<dbReference type="STRING" id="3914.A0A0L9V5U6"/>
<dbReference type="Gramene" id="KOM50322">
    <property type="protein sequence ID" value="KOM50322"/>
    <property type="gene ID" value="LR48_Vigan08g114900"/>
</dbReference>
<dbReference type="Proteomes" id="UP000053144">
    <property type="component" value="Chromosome 8"/>
</dbReference>
<feature type="region of interest" description="Disordered" evidence="1">
    <location>
        <begin position="30"/>
        <end position="51"/>
    </location>
</feature>
<dbReference type="EMBL" id="CM003378">
    <property type="protein sequence ID" value="KOM50322.1"/>
    <property type="molecule type" value="Genomic_DNA"/>
</dbReference>
<evidence type="ECO:0000313" key="2">
    <source>
        <dbReference type="EMBL" id="KOM50322.1"/>
    </source>
</evidence>
<feature type="compositionally biased region" description="Acidic residues" evidence="1">
    <location>
        <begin position="38"/>
        <end position="50"/>
    </location>
</feature>
<evidence type="ECO:0000313" key="3">
    <source>
        <dbReference type="Proteomes" id="UP000053144"/>
    </source>
</evidence>
<organism evidence="2 3">
    <name type="scientific">Phaseolus angularis</name>
    <name type="common">Azuki bean</name>
    <name type="synonym">Vigna angularis</name>
    <dbReference type="NCBI Taxonomy" id="3914"/>
    <lineage>
        <taxon>Eukaryota</taxon>
        <taxon>Viridiplantae</taxon>
        <taxon>Streptophyta</taxon>
        <taxon>Embryophyta</taxon>
        <taxon>Tracheophyta</taxon>
        <taxon>Spermatophyta</taxon>
        <taxon>Magnoliopsida</taxon>
        <taxon>eudicotyledons</taxon>
        <taxon>Gunneridae</taxon>
        <taxon>Pentapetalae</taxon>
        <taxon>rosids</taxon>
        <taxon>fabids</taxon>
        <taxon>Fabales</taxon>
        <taxon>Fabaceae</taxon>
        <taxon>Papilionoideae</taxon>
        <taxon>50 kb inversion clade</taxon>
        <taxon>NPAAA clade</taxon>
        <taxon>indigoferoid/millettioid clade</taxon>
        <taxon>Phaseoleae</taxon>
        <taxon>Vigna</taxon>
    </lineage>
</organism>
<reference evidence="3" key="1">
    <citation type="journal article" date="2015" name="Proc. Natl. Acad. Sci. U.S.A.">
        <title>Genome sequencing of adzuki bean (Vigna angularis) provides insight into high starch and low fat accumulation and domestication.</title>
        <authorList>
            <person name="Yang K."/>
            <person name="Tian Z."/>
            <person name="Chen C."/>
            <person name="Luo L."/>
            <person name="Zhao B."/>
            <person name="Wang Z."/>
            <person name="Yu L."/>
            <person name="Li Y."/>
            <person name="Sun Y."/>
            <person name="Li W."/>
            <person name="Chen Y."/>
            <person name="Li Y."/>
            <person name="Zhang Y."/>
            <person name="Ai D."/>
            <person name="Zhao J."/>
            <person name="Shang C."/>
            <person name="Ma Y."/>
            <person name="Wu B."/>
            <person name="Wang M."/>
            <person name="Gao L."/>
            <person name="Sun D."/>
            <person name="Zhang P."/>
            <person name="Guo F."/>
            <person name="Wang W."/>
            <person name="Li Y."/>
            <person name="Wang J."/>
            <person name="Varshney R.K."/>
            <person name="Wang J."/>
            <person name="Ling H.Q."/>
            <person name="Wan P."/>
        </authorList>
    </citation>
    <scope>NUCLEOTIDE SEQUENCE</scope>
    <source>
        <strain evidence="3">cv. Jingnong 6</strain>
    </source>
</reference>
<dbReference type="PANTHER" id="PTHR31579:SF58">
    <property type="entry name" value="PLANT-SPECIFIC DOMAIN TIGR01615 FAMILY PROTEIN"/>
    <property type="match status" value="1"/>
</dbReference>
<dbReference type="PANTHER" id="PTHR31579">
    <property type="entry name" value="OS03G0796600 PROTEIN"/>
    <property type="match status" value="1"/>
</dbReference>
<dbReference type="Pfam" id="PF04720">
    <property type="entry name" value="PDDEXK_6"/>
    <property type="match status" value="1"/>
</dbReference>
<protein>
    <submittedName>
        <fullName evidence="2">Uncharacterized protein</fullName>
    </submittedName>
</protein>
<evidence type="ECO:0000256" key="1">
    <source>
        <dbReference type="SAM" id="MobiDB-lite"/>
    </source>
</evidence>